<feature type="compositionally biased region" description="Basic and acidic residues" evidence="1">
    <location>
        <begin position="143"/>
        <end position="155"/>
    </location>
</feature>
<dbReference type="Proteomes" id="UP000054466">
    <property type="component" value="Unassembled WGS sequence"/>
</dbReference>
<dbReference type="Pfam" id="PF20253">
    <property type="entry name" value="DUF6604"/>
    <property type="match status" value="1"/>
</dbReference>
<dbReference type="RefSeq" id="XP_016242238.1">
    <property type="nucleotide sequence ID" value="XM_016400116.1"/>
</dbReference>
<organism evidence="3 4">
    <name type="scientific">Cladophialophora immunda</name>
    <dbReference type="NCBI Taxonomy" id="569365"/>
    <lineage>
        <taxon>Eukaryota</taxon>
        <taxon>Fungi</taxon>
        <taxon>Dikarya</taxon>
        <taxon>Ascomycota</taxon>
        <taxon>Pezizomycotina</taxon>
        <taxon>Eurotiomycetes</taxon>
        <taxon>Chaetothyriomycetidae</taxon>
        <taxon>Chaetothyriales</taxon>
        <taxon>Herpotrichiellaceae</taxon>
        <taxon>Cladophialophora</taxon>
    </lineage>
</organism>
<dbReference type="OrthoDB" id="4821062at2759"/>
<dbReference type="VEuPathDB" id="FungiDB:PV07_12580"/>
<gene>
    <name evidence="3" type="ORF">PV07_12580</name>
</gene>
<accession>A0A0D2ABB1</accession>
<name>A0A0D2ABB1_9EURO</name>
<dbReference type="EMBL" id="KN847057">
    <property type="protein sequence ID" value="KIW22022.1"/>
    <property type="molecule type" value="Genomic_DNA"/>
</dbReference>
<sequence>MMAASTPPATIPSTLFDVYRQYKTSTEVVLKWLGDNDAITSRSGVTVNRLQSAAESVYANTIQVPEAIYRAFRESVAKRRKVTNWFMSAELSAGGEMSQTTLNHIRFTEKLEKAFLTLFPNGKGVWSRRPLGKGENEAAANESRSRFERLSDRVLDPIQAPNIEEDEQAEEDEEDVEGALGPPPPASAMEALAISETSTLGDDPLTSLIRIHLLLRELDSICEKVKIYSEQTSDGTLPLPFAAWLTNAAYEAAKRLCAELIDIDKDAQEHQDVYIGVVNRFDIVFTSFSPVSKFNDFTQGRGMTFPWIAIAHFKLEWKGEQPPPAKSDWQDPLKCISSTYKEEDGVSFSKDLDAYKFILTSIGQLLRKENYESPESGFTPSDMNPLLSDISAFLESPSENPNLSLVFGLHLLLEAYRSFIWNTNAATKINCRLQALRFAKDMKEMVQKALPQSGDPMVRKILVVDASYLDEYLAENRFDLYYQSPWTAGFHMCEILHYSIDAGLRLFNSGGRVGAVLHIYNALRQLKFIAAIPLLDDLCEVFRREIFLGSLPTENFSSHFRRFLGGTVQSEASQTLTKILLDLVVPCILREVDDDVLIALVLRGATG</sequence>
<feature type="region of interest" description="Disordered" evidence="1">
    <location>
        <begin position="127"/>
        <end position="187"/>
    </location>
</feature>
<proteinExistence type="predicted"/>
<dbReference type="InterPro" id="IPR046539">
    <property type="entry name" value="DUF6604"/>
</dbReference>
<dbReference type="PANTHER" id="PTHR38795:SF1">
    <property type="entry name" value="DUF6604 DOMAIN-CONTAINING PROTEIN"/>
    <property type="match status" value="1"/>
</dbReference>
<evidence type="ECO:0000313" key="3">
    <source>
        <dbReference type="EMBL" id="KIW22022.1"/>
    </source>
</evidence>
<dbReference type="PANTHER" id="PTHR38795">
    <property type="entry name" value="DUF6604 DOMAIN-CONTAINING PROTEIN"/>
    <property type="match status" value="1"/>
</dbReference>
<reference evidence="3 4" key="1">
    <citation type="submission" date="2015-01" db="EMBL/GenBank/DDBJ databases">
        <title>The Genome Sequence of Cladophialophora immunda CBS83496.</title>
        <authorList>
            <consortium name="The Broad Institute Genomics Platform"/>
            <person name="Cuomo C."/>
            <person name="de Hoog S."/>
            <person name="Gorbushina A."/>
            <person name="Stielow B."/>
            <person name="Teixiera M."/>
            <person name="Abouelleil A."/>
            <person name="Chapman S.B."/>
            <person name="Priest M."/>
            <person name="Young S.K."/>
            <person name="Wortman J."/>
            <person name="Nusbaum C."/>
            <person name="Birren B."/>
        </authorList>
    </citation>
    <scope>NUCLEOTIDE SEQUENCE [LARGE SCALE GENOMIC DNA]</scope>
    <source>
        <strain evidence="3 4">CBS 83496</strain>
    </source>
</reference>
<evidence type="ECO:0000259" key="2">
    <source>
        <dbReference type="Pfam" id="PF20253"/>
    </source>
</evidence>
<dbReference type="HOGENOM" id="CLU_019891_0_0_1"/>
<keyword evidence="4" id="KW-1185">Reference proteome</keyword>
<dbReference type="GeneID" id="27351774"/>
<feature type="domain" description="DUF6604" evidence="2">
    <location>
        <begin position="21"/>
        <end position="261"/>
    </location>
</feature>
<evidence type="ECO:0000256" key="1">
    <source>
        <dbReference type="SAM" id="MobiDB-lite"/>
    </source>
</evidence>
<protein>
    <recommendedName>
        <fullName evidence="2">DUF6604 domain-containing protein</fullName>
    </recommendedName>
</protein>
<dbReference type="AlphaFoldDB" id="A0A0D2ABB1"/>
<evidence type="ECO:0000313" key="4">
    <source>
        <dbReference type="Proteomes" id="UP000054466"/>
    </source>
</evidence>
<feature type="compositionally biased region" description="Acidic residues" evidence="1">
    <location>
        <begin position="163"/>
        <end position="177"/>
    </location>
</feature>